<proteinExistence type="predicted"/>
<dbReference type="GO" id="GO:0005737">
    <property type="term" value="C:cytoplasm"/>
    <property type="evidence" value="ECO:0007669"/>
    <property type="project" value="TreeGrafter"/>
</dbReference>
<accession>A0A9N6WVV1</accession>
<dbReference type="GO" id="GO:0008270">
    <property type="term" value="F:zinc ion binding"/>
    <property type="evidence" value="ECO:0007669"/>
    <property type="project" value="InterPro"/>
</dbReference>
<dbReference type="EMBL" id="OC988941">
    <property type="protein sequence ID" value="CAG4645596.1"/>
    <property type="molecule type" value="Genomic_DNA"/>
</dbReference>
<dbReference type="PANTHER" id="PTHR13513:SF9">
    <property type="entry name" value="E3 UBIQUITIN-PROTEIN LIGASE UBR7-RELATED"/>
    <property type="match status" value="1"/>
</dbReference>
<name>A0A9N6WVV1_9CRUS</name>
<dbReference type="PANTHER" id="PTHR13513">
    <property type="entry name" value="E3 UBIQUITIN-PROTEIN LIGASE UBR7"/>
    <property type="match status" value="1"/>
</dbReference>
<evidence type="ECO:0000313" key="1">
    <source>
        <dbReference type="EMBL" id="CAG4645596.1"/>
    </source>
</evidence>
<dbReference type="InterPro" id="IPR040204">
    <property type="entry name" value="UBR7"/>
</dbReference>
<organism evidence="1">
    <name type="scientific">Lynceus sp. MCZ IZ 141354</name>
    <dbReference type="NCBI Taxonomy" id="1930659"/>
    <lineage>
        <taxon>Eukaryota</taxon>
        <taxon>Metazoa</taxon>
        <taxon>Ecdysozoa</taxon>
        <taxon>Arthropoda</taxon>
        <taxon>Crustacea</taxon>
        <taxon>Branchiopoda</taxon>
        <taxon>Diplostraca</taxon>
        <taxon>Laevicaudata</taxon>
        <taxon>Lynceidae</taxon>
        <taxon>Lynceus</taxon>
    </lineage>
</organism>
<sequence>MCEDWYHGRHLGNPVPSDANSYEEMICDQCVEVHQFLLSYHDELNQISDTTELPSENQSSAQQCCKLKLKTEELETRKDLKKASYWPPGWRAQLCKCASCLKLYNDQGVTFLIDDSDTVQAYEAQGQATRQKQGNDYERGLEALASLNRVQQVEAISEFNSLQTELKDFLSKFAESRKVVRESDIREFFEELQSRKRQRLEMPDLCR</sequence>
<reference evidence="1" key="1">
    <citation type="submission" date="2021-04" db="EMBL/GenBank/DDBJ databases">
        <authorList>
            <person name="Cornetti L."/>
        </authorList>
    </citation>
    <scope>NUCLEOTIDE SEQUENCE</scope>
</reference>
<gene>
    <name evidence="1" type="primary">EOG090X07TK</name>
</gene>
<protein>
    <submittedName>
        <fullName evidence="1">EOG090X07TK</fullName>
    </submittedName>
</protein>
<dbReference type="AlphaFoldDB" id="A0A9N6WVV1"/>
<dbReference type="GO" id="GO:0061630">
    <property type="term" value="F:ubiquitin protein ligase activity"/>
    <property type="evidence" value="ECO:0007669"/>
    <property type="project" value="InterPro"/>
</dbReference>